<feature type="compositionally biased region" description="Pro residues" evidence="1">
    <location>
        <begin position="321"/>
        <end position="350"/>
    </location>
</feature>
<evidence type="ECO:0000313" key="2">
    <source>
        <dbReference type="EMBL" id="KIJ11126.1"/>
    </source>
</evidence>
<keyword evidence="3" id="KW-1185">Reference proteome</keyword>
<dbReference type="OrthoDB" id="3220614at2759"/>
<dbReference type="Pfam" id="PF20414">
    <property type="entry name" value="DUF6698"/>
    <property type="match status" value="1"/>
</dbReference>
<dbReference type="HOGENOM" id="CLU_056975_0_0_1"/>
<feature type="compositionally biased region" description="Basic residues" evidence="1">
    <location>
        <begin position="398"/>
        <end position="413"/>
    </location>
</feature>
<name>A0A0C9TV43_PAXIN</name>
<dbReference type="InterPro" id="IPR046521">
    <property type="entry name" value="DUF6698"/>
</dbReference>
<sequence length="440" mass="48617">MLIHLAPGLKSLINDPSKSKECRDVIRKMNKAIKSTRADHSARLRDKIGLYAAPNPTQAAVSPPIYSGSKSQLGFNHPVLTQLLCPISALSEFQEDPKGSKLIAGKIDMPAMIYPTFLWEENGNSFDEENMYRGLFRGFLLERVKFLSSSSIEPTLTQLQVMRHIYTGPSTSLGEDPRGTHTCNADLHDMDNVEAAHLAYSCVQARFGISAKNRWGETDGPFSYRLFYYTIMEEIEDCVDLEWKDDLLKHYNMLLFKDENGRSSDSKEKLDDTTSTRGSSNTFLAKMRAQAAARASRVSSTSGMPDHTRLGTSPDWAPQTITPPPTSPPRNVSPPPTSPPRNISPPPTSPPRNVSPDPSVPVAGPSKRAPWIDSELSELEDDALVDISNTKSSSSAKSAKKKKATTKNGKKRAVLSEDEDALVTVKSQTQRKSGRKNRRK</sequence>
<dbReference type="Proteomes" id="UP000053647">
    <property type="component" value="Unassembled WGS sequence"/>
</dbReference>
<feature type="compositionally biased region" description="Low complexity" evidence="1">
    <location>
        <begin position="388"/>
        <end position="397"/>
    </location>
</feature>
<dbReference type="AlphaFoldDB" id="A0A0C9TV43"/>
<feature type="compositionally biased region" description="Low complexity" evidence="1">
    <location>
        <begin position="288"/>
        <end position="300"/>
    </location>
</feature>
<feature type="region of interest" description="Disordered" evidence="1">
    <location>
        <begin position="260"/>
        <end position="440"/>
    </location>
</feature>
<dbReference type="EMBL" id="KN819386">
    <property type="protein sequence ID" value="KIJ11126.1"/>
    <property type="molecule type" value="Genomic_DNA"/>
</dbReference>
<reference evidence="3" key="2">
    <citation type="submission" date="2015-01" db="EMBL/GenBank/DDBJ databases">
        <title>Evolutionary Origins and Diversification of the Mycorrhizal Mutualists.</title>
        <authorList>
            <consortium name="DOE Joint Genome Institute"/>
            <consortium name="Mycorrhizal Genomics Consortium"/>
            <person name="Kohler A."/>
            <person name="Kuo A."/>
            <person name="Nagy L.G."/>
            <person name="Floudas D."/>
            <person name="Copeland A."/>
            <person name="Barry K.W."/>
            <person name="Cichocki N."/>
            <person name="Veneault-Fourrey C."/>
            <person name="LaButti K."/>
            <person name="Lindquist E.A."/>
            <person name="Lipzen A."/>
            <person name="Lundell T."/>
            <person name="Morin E."/>
            <person name="Murat C."/>
            <person name="Riley R."/>
            <person name="Ohm R."/>
            <person name="Sun H."/>
            <person name="Tunlid A."/>
            <person name="Henrissat B."/>
            <person name="Grigoriev I.V."/>
            <person name="Hibbett D.S."/>
            <person name="Martin F."/>
        </authorList>
    </citation>
    <scope>NUCLEOTIDE SEQUENCE [LARGE SCALE GENOMIC DNA]</scope>
    <source>
        <strain evidence="3">ATCC 200175</strain>
    </source>
</reference>
<proteinExistence type="predicted"/>
<protein>
    <submittedName>
        <fullName evidence="2">Unplaced genomic scaffold PAXINscaffold_64, whole genome shotgun sequence</fullName>
    </submittedName>
</protein>
<evidence type="ECO:0000256" key="1">
    <source>
        <dbReference type="SAM" id="MobiDB-lite"/>
    </source>
</evidence>
<reference evidence="2 3" key="1">
    <citation type="submission" date="2014-06" db="EMBL/GenBank/DDBJ databases">
        <authorList>
            <consortium name="DOE Joint Genome Institute"/>
            <person name="Kuo A."/>
            <person name="Kohler A."/>
            <person name="Nagy L.G."/>
            <person name="Floudas D."/>
            <person name="Copeland A."/>
            <person name="Barry K.W."/>
            <person name="Cichocki N."/>
            <person name="Veneault-Fourrey C."/>
            <person name="LaButti K."/>
            <person name="Lindquist E.A."/>
            <person name="Lipzen A."/>
            <person name="Lundell T."/>
            <person name="Morin E."/>
            <person name="Murat C."/>
            <person name="Sun H."/>
            <person name="Tunlid A."/>
            <person name="Henrissat B."/>
            <person name="Grigoriev I.V."/>
            <person name="Hibbett D.S."/>
            <person name="Martin F."/>
            <person name="Nordberg H.P."/>
            <person name="Cantor M.N."/>
            <person name="Hua S.X."/>
        </authorList>
    </citation>
    <scope>NUCLEOTIDE SEQUENCE [LARGE SCALE GENOMIC DNA]</scope>
    <source>
        <strain evidence="2 3">ATCC 200175</strain>
    </source>
</reference>
<evidence type="ECO:0000313" key="3">
    <source>
        <dbReference type="Proteomes" id="UP000053647"/>
    </source>
</evidence>
<accession>A0A0C9TV43</accession>
<gene>
    <name evidence="2" type="ORF">PAXINDRAFT_157414</name>
</gene>
<organism evidence="2 3">
    <name type="scientific">Paxillus involutus ATCC 200175</name>
    <dbReference type="NCBI Taxonomy" id="664439"/>
    <lineage>
        <taxon>Eukaryota</taxon>
        <taxon>Fungi</taxon>
        <taxon>Dikarya</taxon>
        <taxon>Basidiomycota</taxon>
        <taxon>Agaricomycotina</taxon>
        <taxon>Agaricomycetes</taxon>
        <taxon>Agaricomycetidae</taxon>
        <taxon>Boletales</taxon>
        <taxon>Paxilineae</taxon>
        <taxon>Paxillaceae</taxon>
        <taxon>Paxillus</taxon>
    </lineage>
</organism>
<feature type="compositionally biased region" description="Acidic residues" evidence="1">
    <location>
        <begin position="375"/>
        <end position="384"/>
    </location>
</feature>
<feature type="compositionally biased region" description="Basic and acidic residues" evidence="1">
    <location>
        <begin position="260"/>
        <end position="274"/>
    </location>
</feature>